<evidence type="ECO:0000256" key="3">
    <source>
        <dbReference type="ARBA" id="ARBA00022475"/>
    </source>
</evidence>
<organism evidence="7">
    <name type="scientific">Lyngbya confervoides BDU141951</name>
    <dbReference type="NCBI Taxonomy" id="1574623"/>
    <lineage>
        <taxon>Bacteria</taxon>
        <taxon>Bacillati</taxon>
        <taxon>Cyanobacteriota</taxon>
        <taxon>Cyanophyceae</taxon>
        <taxon>Oscillatoriophycideae</taxon>
        <taxon>Oscillatoriales</taxon>
        <taxon>Microcoleaceae</taxon>
        <taxon>Lyngbya</taxon>
    </lineage>
</organism>
<keyword evidence="5" id="KW-1133">Transmembrane helix</keyword>
<reference evidence="7" key="2">
    <citation type="journal article" date="2015" name="Genome Announc.">
        <title>Draft Genome Sequence of Filamentous Marine Cyanobacterium Lyngbya confervoides Strain BDU141951.</title>
        <authorList>
            <person name="Chandrababunaidu M.M."/>
            <person name="Sen D."/>
            <person name="Tripathy S."/>
        </authorList>
    </citation>
    <scope>NUCLEOTIDE SEQUENCE</scope>
    <source>
        <strain evidence="7">BDU141951</strain>
    </source>
</reference>
<evidence type="ECO:0000313" key="7">
    <source>
        <dbReference type="EMBL" id="NEV65720.1"/>
    </source>
</evidence>
<gene>
    <name evidence="7" type="primary">cbiM</name>
    <name evidence="7" type="ORF">QQ91_001145</name>
</gene>
<proteinExistence type="predicted"/>
<dbReference type="PANTHER" id="PTHR34229:SF1">
    <property type="entry name" value="METAL TRANSPORT PROTEIN HI_1621-RELATED"/>
    <property type="match status" value="1"/>
</dbReference>
<dbReference type="InterPro" id="IPR002751">
    <property type="entry name" value="CbiM/NikMN"/>
</dbReference>
<dbReference type="GO" id="GO:0000041">
    <property type="term" value="P:transition metal ion transport"/>
    <property type="evidence" value="ECO:0007669"/>
    <property type="project" value="InterPro"/>
</dbReference>
<dbReference type="GO" id="GO:0005886">
    <property type="term" value="C:plasma membrane"/>
    <property type="evidence" value="ECO:0007669"/>
    <property type="project" value="UniProtKB-SubCell"/>
</dbReference>
<keyword evidence="3" id="KW-1003">Cell membrane</keyword>
<dbReference type="AlphaFoldDB" id="A0A0C1UX49"/>
<comment type="caution">
    <text evidence="7">The sequence shown here is derived from an EMBL/GenBank/DDBJ whole genome shotgun (WGS) entry which is preliminary data.</text>
</comment>
<protein>
    <submittedName>
        <fullName evidence="7">Cobalt transporter CbiM</fullName>
    </submittedName>
</protein>
<evidence type="ECO:0000256" key="1">
    <source>
        <dbReference type="ARBA" id="ARBA00004651"/>
    </source>
</evidence>
<evidence type="ECO:0000256" key="6">
    <source>
        <dbReference type="ARBA" id="ARBA00023136"/>
    </source>
</evidence>
<reference evidence="7" key="1">
    <citation type="submission" date="2014-11" db="EMBL/GenBank/DDBJ databases">
        <authorList>
            <person name="Malar M.C."/>
            <person name="Sen D."/>
            <person name="Tripathy S."/>
        </authorList>
    </citation>
    <scope>NUCLEOTIDE SEQUENCE</scope>
    <source>
        <strain evidence="7">BDU141951</strain>
    </source>
</reference>
<dbReference type="EMBL" id="JTHE02000002">
    <property type="protein sequence ID" value="NEV65720.1"/>
    <property type="molecule type" value="Genomic_DNA"/>
</dbReference>
<dbReference type="Gene3D" id="1.10.1760.20">
    <property type="match status" value="1"/>
</dbReference>
<keyword evidence="6" id="KW-0472">Membrane</keyword>
<name>A0A0C1UX49_9CYAN</name>
<comment type="subcellular location">
    <subcellularLocation>
        <location evidence="1">Cell membrane</location>
        <topology evidence="1">Multi-pass membrane protein</topology>
    </subcellularLocation>
</comment>
<evidence type="ECO:0000256" key="5">
    <source>
        <dbReference type="ARBA" id="ARBA00022989"/>
    </source>
</evidence>
<sequence length="214" mass="22570">MHIPDGILPAPVCVAGYAIAGGMTWVALKQIKKTSDSQVEVPKAALMAAAFFVGSSLSLPVPPVSVHLVLNGLLGIVLGWYAWPAILIGLLLQAILLGHGGVTTLGVDAVMMGIPALLAGQLFQLRHYLGKSLPPKVSLGLFSFVAGAFGVGLSALVFFALVIFAIPSTLEQSTEKSFLTALMLGHIPLIFLEGVFAVLLCFFLLRVKPELLER</sequence>
<reference evidence="7" key="3">
    <citation type="submission" date="2020-02" db="EMBL/GenBank/DDBJ databases">
        <authorList>
            <person name="Sarangi A.N."/>
            <person name="Ghosh S."/>
            <person name="Mukherjee M."/>
            <person name="Tripathy S."/>
        </authorList>
    </citation>
    <scope>NUCLEOTIDE SEQUENCE</scope>
    <source>
        <strain evidence="7">BDU141951</strain>
    </source>
</reference>
<keyword evidence="2" id="KW-0813">Transport</keyword>
<accession>A0A0C1UX49</accession>
<keyword evidence="4" id="KW-0812">Transmembrane</keyword>
<dbReference type="PANTHER" id="PTHR34229">
    <property type="entry name" value="METAL TRANSPORT PROTEIN HI_1621-RELATED"/>
    <property type="match status" value="1"/>
</dbReference>
<dbReference type="NCBIfam" id="NF004906">
    <property type="entry name" value="PRK06265.2-1"/>
    <property type="match status" value="1"/>
</dbReference>
<dbReference type="Pfam" id="PF01891">
    <property type="entry name" value="CbiM"/>
    <property type="match status" value="1"/>
</dbReference>
<evidence type="ECO:0000256" key="2">
    <source>
        <dbReference type="ARBA" id="ARBA00022448"/>
    </source>
</evidence>
<evidence type="ECO:0000256" key="4">
    <source>
        <dbReference type="ARBA" id="ARBA00022692"/>
    </source>
</evidence>